<dbReference type="InterPro" id="IPR029044">
    <property type="entry name" value="Nucleotide-diphossugar_trans"/>
</dbReference>
<reference evidence="10 11" key="1">
    <citation type="journal article" date="2019" name="Nat. Microbiol.">
        <title>Mediterranean grassland soil C-N compound turnover is dependent on rainfall and depth, and is mediated by genomically divergent microorganisms.</title>
        <authorList>
            <person name="Diamond S."/>
            <person name="Andeer P.F."/>
            <person name="Li Z."/>
            <person name="Crits-Christoph A."/>
            <person name="Burstein D."/>
            <person name="Anantharaman K."/>
            <person name="Lane K.R."/>
            <person name="Thomas B.C."/>
            <person name="Pan C."/>
            <person name="Northen T.R."/>
            <person name="Banfield J.F."/>
        </authorList>
    </citation>
    <scope>NUCLEOTIDE SEQUENCE [LARGE SCALE GENOMIC DNA]</scope>
    <source>
        <strain evidence="10">WS_2</strain>
    </source>
</reference>
<dbReference type="InterPro" id="IPR001173">
    <property type="entry name" value="Glyco_trans_2-like"/>
</dbReference>
<evidence type="ECO:0000256" key="1">
    <source>
        <dbReference type="ARBA" id="ARBA00022475"/>
    </source>
</evidence>
<dbReference type="AlphaFoldDB" id="A0A538TBJ0"/>
<keyword evidence="3 10" id="KW-0808">Transferase</keyword>
<evidence type="ECO:0000256" key="3">
    <source>
        <dbReference type="ARBA" id="ARBA00022679"/>
    </source>
</evidence>
<feature type="transmembrane region" description="Helical" evidence="8">
    <location>
        <begin position="246"/>
        <end position="270"/>
    </location>
</feature>
<comment type="caution">
    <text evidence="10">The sequence shown here is derived from an EMBL/GenBank/DDBJ whole genome shotgun (WGS) entry which is preliminary data.</text>
</comment>
<evidence type="ECO:0000256" key="6">
    <source>
        <dbReference type="ARBA" id="ARBA00022989"/>
    </source>
</evidence>
<keyword evidence="1" id="KW-1003">Cell membrane</keyword>
<accession>A0A538TBJ0</accession>
<keyword evidence="5" id="KW-0448">Lipopolysaccharide biosynthesis</keyword>
<keyword evidence="4 8" id="KW-0812">Transmembrane</keyword>
<gene>
    <name evidence="10" type="ORF">E6K72_00045</name>
</gene>
<dbReference type="GO" id="GO:0005886">
    <property type="term" value="C:plasma membrane"/>
    <property type="evidence" value="ECO:0007669"/>
    <property type="project" value="TreeGrafter"/>
</dbReference>
<evidence type="ECO:0000256" key="8">
    <source>
        <dbReference type="SAM" id="Phobius"/>
    </source>
</evidence>
<evidence type="ECO:0000313" key="11">
    <source>
        <dbReference type="Proteomes" id="UP000317716"/>
    </source>
</evidence>
<dbReference type="PANTHER" id="PTHR48090">
    <property type="entry name" value="UNDECAPRENYL-PHOSPHATE 4-DEOXY-4-FORMAMIDO-L-ARABINOSE TRANSFERASE-RELATED"/>
    <property type="match status" value="1"/>
</dbReference>
<organism evidence="10 11">
    <name type="scientific">Eiseniibacteriota bacterium</name>
    <dbReference type="NCBI Taxonomy" id="2212470"/>
    <lineage>
        <taxon>Bacteria</taxon>
        <taxon>Candidatus Eiseniibacteriota</taxon>
    </lineage>
</organism>
<dbReference type="SUPFAM" id="SSF53448">
    <property type="entry name" value="Nucleotide-diphospho-sugar transferases"/>
    <property type="match status" value="1"/>
</dbReference>
<dbReference type="GO" id="GO:0016757">
    <property type="term" value="F:glycosyltransferase activity"/>
    <property type="evidence" value="ECO:0007669"/>
    <property type="project" value="UniProtKB-KW"/>
</dbReference>
<name>A0A538TBJ0_UNCEI</name>
<dbReference type="CDD" id="cd04187">
    <property type="entry name" value="DPM1_like_bac"/>
    <property type="match status" value="1"/>
</dbReference>
<evidence type="ECO:0000256" key="2">
    <source>
        <dbReference type="ARBA" id="ARBA00022676"/>
    </source>
</evidence>
<dbReference type="Gene3D" id="3.90.550.10">
    <property type="entry name" value="Spore Coat Polysaccharide Biosynthesis Protein SpsA, Chain A"/>
    <property type="match status" value="1"/>
</dbReference>
<keyword evidence="6 8" id="KW-1133">Transmembrane helix</keyword>
<dbReference type="PANTHER" id="PTHR48090:SF3">
    <property type="entry name" value="UNDECAPRENYL-PHOSPHATE 4-DEOXY-4-FORMAMIDO-L-ARABINOSE TRANSFERASE"/>
    <property type="match status" value="1"/>
</dbReference>
<evidence type="ECO:0000256" key="5">
    <source>
        <dbReference type="ARBA" id="ARBA00022985"/>
    </source>
</evidence>
<dbReference type="Pfam" id="PF00535">
    <property type="entry name" value="Glycos_transf_2"/>
    <property type="match status" value="1"/>
</dbReference>
<evidence type="ECO:0000256" key="7">
    <source>
        <dbReference type="ARBA" id="ARBA00023136"/>
    </source>
</evidence>
<feature type="transmembrane region" description="Helical" evidence="8">
    <location>
        <begin position="282"/>
        <end position="308"/>
    </location>
</feature>
<proteinExistence type="predicted"/>
<evidence type="ECO:0000259" key="9">
    <source>
        <dbReference type="Pfam" id="PF00535"/>
    </source>
</evidence>
<feature type="domain" description="Glycosyltransferase 2-like" evidence="9">
    <location>
        <begin position="23"/>
        <end position="182"/>
    </location>
</feature>
<evidence type="ECO:0000256" key="4">
    <source>
        <dbReference type="ARBA" id="ARBA00022692"/>
    </source>
</evidence>
<keyword evidence="7 8" id="KW-0472">Membrane</keyword>
<protein>
    <submittedName>
        <fullName evidence="10">Glycosyltransferase family 2 protein</fullName>
    </submittedName>
</protein>
<keyword evidence="2" id="KW-0328">Glycosyltransferase</keyword>
<evidence type="ECO:0000313" key="10">
    <source>
        <dbReference type="EMBL" id="TMQ60947.1"/>
    </source>
</evidence>
<dbReference type="EMBL" id="VBOS01000002">
    <property type="protein sequence ID" value="TMQ60947.1"/>
    <property type="molecule type" value="Genomic_DNA"/>
</dbReference>
<dbReference type="GO" id="GO:0009103">
    <property type="term" value="P:lipopolysaccharide biosynthetic process"/>
    <property type="evidence" value="ECO:0007669"/>
    <property type="project" value="UniProtKB-KW"/>
</dbReference>
<dbReference type="Proteomes" id="UP000317716">
    <property type="component" value="Unassembled WGS sequence"/>
</dbReference>
<dbReference type="InterPro" id="IPR050256">
    <property type="entry name" value="Glycosyltransferase_2"/>
</dbReference>
<sequence>MFEASAAPIGAPRAGSDARVAVSVVVPVFNEELNVEELYGRVTAVLRDSVELIFVDDGSTDGTFGRLRRLAAADPRVRLVRFRRNFGQTAALSAGIDHARAEIIVPMDGDLQNDPRDIPRLLAKLDEGYDVVSGWRVHRRDPLSKRLLSLIANRLISWISGVHLHDYGCSLKAYRRSVLEDVRLYGEMHRFVPIYASWQGARVTELPVEHHARTRGKSNYGIERTVKVLLDLIVVKFLASYATKPIYVFGGFGLLALFLSFLTFGWMLYYKLAGLKDFVQTPLPLVVVMLLLVGCLSVLLGLVAELTVRTYYESQGKRTYVLWRDEEQR</sequence>